<feature type="region of interest" description="Disordered" evidence="1">
    <location>
        <begin position="74"/>
        <end position="105"/>
    </location>
</feature>
<dbReference type="EMBL" id="JANPWB010000015">
    <property type="protein sequence ID" value="KAJ1088944.1"/>
    <property type="molecule type" value="Genomic_DNA"/>
</dbReference>
<evidence type="ECO:0000313" key="2">
    <source>
        <dbReference type="EMBL" id="KAJ1088944.1"/>
    </source>
</evidence>
<dbReference type="AlphaFoldDB" id="A0AAV7LDB4"/>
<accession>A0AAV7LDB4</accession>
<protein>
    <submittedName>
        <fullName evidence="2">Uncharacterized protein</fullName>
    </submittedName>
</protein>
<evidence type="ECO:0000256" key="1">
    <source>
        <dbReference type="SAM" id="MobiDB-lite"/>
    </source>
</evidence>
<name>A0AAV7LDB4_PLEWA</name>
<evidence type="ECO:0000313" key="3">
    <source>
        <dbReference type="Proteomes" id="UP001066276"/>
    </source>
</evidence>
<organism evidence="2 3">
    <name type="scientific">Pleurodeles waltl</name>
    <name type="common">Iberian ribbed newt</name>
    <dbReference type="NCBI Taxonomy" id="8319"/>
    <lineage>
        <taxon>Eukaryota</taxon>
        <taxon>Metazoa</taxon>
        <taxon>Chordata</taxon>
        <taxon>Craniata</taxon>
        <taxon>Vertebrata</taxon>
        <taxon>Euteleostomi</taxon>
        <taxon>Amphibia</taxon>
        <taxon>Batrachia</taxon>
        <taxon>Caudata</taxon>
        <taxon>Salamandroidea</taxon>
        <taxon>Salamandridae</taxon>
        <taxon>Pleurodelinae</taxon>
        <taxon>Pleurodeles</taxon>
    </lineage>
</organism>
<feature type="compositionally biased region" description="Basic and acidic residues" evidence="1">
    <location>
        <begin position="79"/>
        <end position="94"/>
    </location>
</feature>
<comment type="caution">
    <text evidence="2">The sequence shown here is derived from an EMBL/GenBank/DDBJ whole genome shotgun (WGS) entry which is preliminary data.</text>
</comment>
<dbReference type="Proteomes" id="UP001066276">
    <property type="component" value="Chromosome 11"/>
</dbReference>
<proteinExistence type="predicted"/>
<gene>
    <name evidence="2" type="ORF">NDU88_002098</name>
</gene>
<keyword evidence="3" id="KW-1185">Reference proteome</keyword>
<reference evidence="2" key="1">
    <citation type="journal article" date="2022" name="bioRxiv">
        <title>Sequencing and chromosome-scale assembly of the giantPleurodeles waltlgenome.</title>
        <authorList>
            <person name="Brown T."/>
            <person name="Elewa A."/>
            <person name="Iarovenko S."/>
            <person name="Subramanian E."/>
            <person name="Araus A.J."/>
            <person name="Petzold A."/>
            <person name="Susuki M."/>
            <person name="Suzuki K.-i.T."/>
            <person name="Hayashi T."/>
            <person name="Toyoda A."/>
            <person name="Oliveira C."/>
            <person name="Osipova E."/>
            <person name="Leigh N.D."/>
            <person name="Simon A."/>
            <person name="Yun M.H."/>
        </authorList>
    </citation>
    <scope>NUCLEOTIDE SEQUENCE</scope>
    <source>
        <strain evidence="2">20211129_DDA</strain>
        <tissue evidence="2">Liver</tissue>
    </source>
</reference>
<sequence>MWSTGLDMVLGTAAGAADAQHTEEQQLFSADHALALAGVCGACPTGGSELKSRILLLLASALKLLRASLEVTGPAQHLAGKEDKPVPSSRERRSSKARLAGLRSE</sequence>